<evidence type="ECO:0000313" key="8">
    <source>
        <dbReference type="Proteomes" id="UP000053647"/>
    </source>
</evidence>
<feature type="region of interest" description="Disordered" evidence="6">
    <location>
        <begin position="96"/>
        <end position="139"/>
    </location>
</feature>
<reference evidence="8" key="2">
    <citation type="submission" date="2015-01" db="EMBL/GenBank/DDBJ databases">
        <title>Evolutionary Origins and Diversification of the Mycorrhizal Mutualists.</title>
        <authorList>
            <consortium name="DOE Joint Genome Institute"/>
            <consortium name="Mycorrhizal Genomics Consortium"/>
            <person name="Kohler A."/>
            <person name="Kuo A."/>
            <person name="Nagy L.G."/>
            <person name="Floudas D."/>
            <person name="Copeland A."/>
            <person name="Barry K.W."/>
            <person name="Cichocki N."/>
            <person name="Veneault-Fourrey C."/>
            <person name="LaButti K."/>
            <person name="Lindquist E.A."/>
            <person name="Lipzen A."/>
            <person name="Lundell T."/>
            <person name="Morin E."/>
            <person name="Murat C."/>
            <person name="Riley R."/>
            <person name="Ohm R."/>
            <person name="Sun H."/>
            <person name="Tunlid A."/>
            <person name="Henrissat B."/>
            <person name="Grigoriev I.V."/>
            <person name="Hibbett D.S."/>
            <person name="Martin F."/>
        </authorList>
    </citation>
    <scope>NUCLEOTIDE SEQUENCE [LARGE SCALE GENOMIC DNA]</scope>
    <source>
        <strain evidence="8">ATCC 200175</strain>
    </source>
</reference>
<proteinExistence type="inferred from homology"/>
<dbReference type="GO" id="GO:0005739">
    <property type="term" value="C:mitochondrion"/>
    <property type="evidence" value="ECO:0007669"/>
    <property type="project" value="TreeGrafter"/>
</dbReference>
<dbReference type="InterPro" id="IPR045024">
    <property type="entry name" value="NDH-2"/>
</dbReference>
<sequence length="139" mass="15172">MPATRPVPSEQSSAPAVEGTPAKTQFPATRTPFILRYDKLVIGVGAYSQTFNVPGVKEHAHFLKDVRYAQAIGTRILDCTQRRSIEGYCHSMSRDEVGEKNVDRGTRPMTSTRGVEGSRGVEETCSDASIEGEGAQVRE</sequence>
<accession>A0A0C9TF31</accession>
<gene>
    <name evidence="7" type="ORF">PAXINDRAFT_20028</name>
</gene>
<reference evidence="7 8" key="1">
    <citation type="submission" date="2014-06" db="EMBL/GenBank/DDBJ databases">
        <authorList>
            <consortium name="DOE Joint Genome Institute"/>
            <person name="Kuo A."/>
            <person name="Kohler A."/>
            <person name="Nagy L.G."/>
            <person name="Floudas D."/>
            <person name="Copeland A."/>
            <person name="Barry K.W."/>
            <person name="Cichocki N."/>
            <person name="Veneault-Fourrey C."/>
            <person name="LaButti K."/>
            <person name="Lindquist E.A."/>
            <person name="Lipzen A."/>
            <person name="Lundell T."/>
            <person name="Morin E."/>
            <person name="Murat C."/>
            <person name="Sun H."/>
            <person name="Tunlid A."/>
            <person name="Henrissat B."/>
            <person name="Grigoriev I.V."/>
            <person name="Hibbett D.S."/>
            <person name="Martin F."/>
            <person name="Nordberg H.P."/>
            <person name="Cantor M.N."/>
            <person name="Hua S.X."/>
        </authorList>
    </citation>
    <scope>NUCLEOTIDE SEQUENCE [LARGE SCALE GENOMIC DNA]</scope>
    <source>
        <strain evidence="7 8">ATCC 200175</strain>
    </source>
</reference>
<dbReference type="GO" id="GO:0003954">
    <property type="term" value="F:NADH dehydrogenase activity"/>
    <property type="evidence" value="ECO:0007669"/>
    <property type="project" value="InterPro"/>
</dbReference>
<dbReference type="AlphaFoldDB" id="A0A0C9TF31"/>
<feature type="region of interest" description="Disordered" evidence="6">
    <location>
        <begin position="1"/>
        <end position="24"/>
    </location>
</feature>
<dbReference type="Proteomes" id="UP000053647">
    <property type="component" value="Unassembled WGS sequence"/>
</dbReference>
<dbReference type="OrthoDB" id="9992747at2759"/>
<evidence type="ECO:0000256" key="6">
    <source>
        <dbReference type="SAM" id="MobiDB-lite"/>
    </source>
</evidence>
<evidence type="ECO:0000256" key="2">
    <source>
        <dbReference type="ARBA" id="ARBA00022630"/>
    </source>
</evidence>
<name>A0A0C9TF31_PAXIN</name>
<dbReference type="PANTHER" id="PTHR43706">
    <property type="entry name" value="NADH DEHYDROGENASE"/>
    <property type="match status" value="1"/>
</dbReference>
<evidence type="ECO:0000256" key="5">
    <source>
        <dbReference type="ARBA" id="ARBA00023027"/>
    </source>
</evidence>
<protein>
    <submittedName>
        <fullName evidence="7">Uncharacterized protein</fullName>
    </submittedName>
</protein>
<feature type="compositionally biased region" description="Basic and acidic residues" evidence="6">
    <location>
        <begin position="96"/>
        <end position="106"/>
    </location>
</feature>
<keyword evidence="4" id="KW-0560">Oxidoreductase</keyword>
<dbReference type="HOGENOM" id="CLU_1845729_0_0_1"/>
<keyword evidence="2" id="KW-0285">Flavoprotein</keyword>
<evidence type="ECO:0000313" key="7">
    <source>
        <dbReference type="EMBL" id="KIJ06767.1"/>
    </source>
</evidence>
<evidence type="ECO:0000256" key="4">
    <source>
        <dbReference type="ARBA" id="ARBA00023002"/>
    </source>
</evidence>
<keyword evidence="5" id="KW-0520">NAD</keyword>
<keyword evidence="8" id="KW-1185">Reference proteome</keyword>
<evidence type="ECO:0000256" key="3">
    <source>
        <dbReference type="ARBA" id="ARBA00022827"/>
    </source>
</evidence>
<dbReference type="EMBL" id="KN820167">
    <property type="protein sequence ID" value="KIJ06767.1"/>
    <property type="molecule type" value="Genomic_DNA"/>
</dbReference>
<dbReference type="Gene3D" id="3.50.50.100">
    <property type="match status" value="1"/>
</dbReference>
<keyword evidence="3" id="KW-0274">FAD</keyword>
<evidence type="ECO:0000256" key="1">
    <source>
        <dbReference type="ARBA" id="ARBA00005272"/>
    </source>
</evidence>
<comment type="similarity">
    <text evidence="1">Belongs to the NADH dehydrogenase family.</text>
</comment>
<dbReference type="PANTHER" id="PTHR43706:SF13">
    <property type="entry name" value="NADH DEHYDROGENASE-RELATED"/>
    <property type="match status" value="1"/>
</dbReference>
<organism evidence="7 8">
    <name type="scientific">Paxillus involutus ATCC 200175</name>
    <dbReference type="NCBI Taxonomy" id="664439"/>
    <lineage>
        <taxon>Eukaryota</taxon>
        <taxon>Fungi</taxon>
        <taxon>Dikarya</taxon>
        <taxon>Basidiomycota</taxon>
        <taxon>Agaricomycotina</taxon>
        <taxon>Agaricomycetes</taxon>
        <taxon>Agaricomycetidae</taxon>
        <taxon>Boletales</taxon>
        <taxon>Paxilineae</taxon>
        <taxon>Paxillaceae</taxon>
        <taxon>Paxillus</taxon>
    </lineage>
</organism>